<dbReference type="Pfam" id="PF22013">
    <property type="entry name" value="PG_1098_Fer"/>
    <property type="match status" value="1"/>
</dbReference>
<comment type="caution">
    <text evidence="4">The sequence shown here is derived from an EMBL/GenBank/DDBJ whole genome shotgun (WGS) entry which is preliminary data.</text>
</comment>
<dbReference type="InterPro" id="IPR041497">
    <property type="entry name" value="Thump-like"/>
</dbReference>
<keyword evidence="4" id="KW-0489">Methyltransferase</keyword>
<feature type="compositionally biased region" description="Polar residues" evidence="1">
    <location>
        <begin position="119"/>
        <end position="128"/>
    </location>
</feature>
<dbReference type="Gene3D" id="3.40.50.150">
    <property type="entry name" value="Vaccinia Virus protein VP39"/>
    <property type="match status" value="1"/>
</dbReference>
<feature type="domain" description="PG-1098 ferredoxin-like" evidence="3">
    <location>
        <begin position="396"/>
        <end position="439"/>
    </location>
</feature>
<dbReference type="GO" id="GO:0008168">
    <property type="term" value="F:methyltransferase activity"/>
    <property type="evidence" value="ECO:0007669"/>
    <property type="project" value="UniProtKB-KW"/>
</dbReference>
<evidence type="ECO:0000313" key="4">
    <source>
        <dbReference type="EMBL" id="KFI85625.1"/>
    </source>
</evidence>
<keyword evidence="4" id="KW-0808">Transferase</keyword>
<dbReference type="SUPFAM" id="SSF53335">
    <property type="entry name" value="S-adenosyl-L-methionine-dependent methyltransferases"/>
    <property type="match status" value="1"/>
</dbReference>
<feature type="domain" description="THUMP-like" evidence="2">
    <location>
        <begin position="440"/>
        <end position="507"/>
    </location>
</feature>
<protein>
    <submittedName>
        <fullName evidence="4">N6-adenine-specific methylase</fullName>
    </submittedName>
</protein>
<dbReference type="AlphaFoldDB" id="A0A087CQS5"/>
<feature type="compositionally biased region" description="Low complexity" evidence="1">
    <location>
        <begin position="133"/>
        <end position="147"/>
    </location>
</feature>
<dbReference type="Gene3D" id="1.10.10.1110">
    <property type="entry name" value="Methyltransferase PG1098, N-terminal domain"/>
    <property type="match status" value="1"/>
</dbReference>
<feature type="region of interest" description="Disordered" evidence="1">
    <location>
        <begin position="113"/>
        <end position="151"/>
    </location>
</feature>
<reference evidence="4 5" key="1">
    <citation type="submission" date="2014-03" db="EMBL/GenBank/DDBJ databases">
        <title>Genomics of Bifidobacteria.</title>
        <authorList>
            <person name="Ventura M."/>
            <person name="Milani C."/>
            <person name="Lugli G.A."/>
        </authorList>
    </citation>
    <scope>NUCLEOTIDE SEQUENCE [LARGE SCALE GENOMIC DNA]</scope>
    <source>
        <strain evidence="4 5">LMG 14934</strain>
    </source>
</reference>
<gene>
    <name evidence="4" type="ORF">BSAE_1486</name>
</gene>
<sequence length="512" mass="54990">MFRCVHVGAAHAAHMTPITILLVEISQQTREFIRNHRTDDVRDLALHAKRTPDLDLPWALDQIAGWQTARSKLPRWADTDGIIYPPHLSMEQCSSEPTARYKAELAARLMASDGAPAQSDATAHAQSEQSDEPTVPTTTTDTAAPAPRRGRLIDLTGGFGVDFSTMARDFAQAVYVERQPDLCAIARHNLDLLGLGDAQVVNADAASFLATAEDADIIVIDPARRDEHGGRTFAIADCTPDILGMLDLLTAKAGHVLVKLSPMLDWHKAVEDCRGTVREVHIVAVANECKELLLVLRGQPDAVPVEDAPVTVHCVNITARGTERFTVVADATGVHSVGTARHPDDAATCAANAESINTNAVCTDSTDGEPVAEGGPTGNAVGNPGNHADDGLPFRYLYEPNAAMMKAGCFAALSSAFGVPQLAPNSHLFVSDTPVEGFPGRAFRVDAIMTMGKKDLKRGLSGLTHANISTRNFPMSVNQLRSKLRLQDGGDAYLFATTDHNARRIIIRATRL</sequence>
<accession>A0A087CQS5</accession>
<dbReference type="GO" id="GO:0032259">
    <property type="term" value="P:methylation"/>
    <property type="evidence" value="ECO:0007669"/>
    <property type="project" value="UniProtKB-KW"/>
</dbReference>
<feature type="region of interest" description="Disordered" evidence="1">
    <location>
        <begin position="361"/>
        <end position="386"/>
    </location>
</feature>
<dbReference type="Proteomes" id="UP000029040">
    <property type="component" value="Unassembled WGS sequence"/>
</dbReference>
<name>A0A087CQS5_9BIFI</name>
<evidence type="ECO:0000259" key="3">
    <source>
        <dbReference type="Pfam" id="PF22013"/>
    </source>
</evidence>
<organism evidence="4 5">
    <name type="scientific">Bifidobacterium pullorum subsp. saeculare DSM 6531 = LMG 14934</name>
    <dbReference type="NCBI Taxonomy" id="1437611"/>
    <lineage>
        <taxon>Bacteria</taxon>
        <taxon>Bacillati</taxon>
        <taxon>Actinomycetota</taxon>
        <taxon>Actinomycetes</taxon>
        <taxon>Bifidobacteriales</taxon>
        <taxon>Bifidobacteriaceae</taxon>
        <taxon>Bifidobacterium</taxon>
    </lineage>
</organism>
<proteinExistence type="predicted"/>
<evidence type="ECO:0000256" key="1">
    <source>
        <dbReference type="SAM" id="MobiDB-lite"/>
    </source>
</evidence>
<dbReference type="InterPro" id="IPR029063">
    <property type="entry name" value="SAM-dependent_MTases_sf"/>
</dbReference>
<dbReference type="EMBL" id="JGZM01000008">
    <property type="protein sequence ID" value="KFI85625.1"/>
    <property type="molecule type" value="Genomic_DNA"/>
</dbReference>
<dbReference type="Pfam" id="PF18096">
    <property type="entry name" value="Thump_like"/>
    <property type="match status" value="1"/>
</dbReference>
<evidence type="ECO:0000259" key="2">
    <source>
        <dbReference type="Pfam" id="PF18096"/>
    </source>
</evidence>
<evidence type="ECO:0000313" key="5">
    <source>
        <dbReference type="Proteomes" id="UP000029040"/>
    </source>
</evidence>
<dbReference type="InterPro" id="IPR054168">
    <property type="entry name" value="PG_1098_Fer"/>
</dbReference>